<organism evidence="1 2">
    <name type="scientific">Aegilops tauschii subsp. strangulata</name>
    <name type="common">Goatgrass</name>
    <dbReference type="NCBI Taxonomy" id="200361"/>
    <lineage>
        <taxon>Eukaryota</taxon>
        <taxon>Viridiplantae</taxon>
        <taxon>Streptophyta</taxon>
        <taxon>Embryophyta</taxon>
        <taxon>Tracheophyta</taxon>
        <taxon>Spermatophyta</taxon>
        <taxon>Magnoliopsida</taxon>
        <taxon>Liliopsida</taxon>
        <taxon>Poales</taxon>
        <taxon>Poaceae</taxon>
        <taxon>BOP clade</taxon>
        <taxon>Pooideae</taxon>
        <taxon>Triticodae</taxon>
        <taxon>Triticeae</taxon>
        <taxon>Triticinae</taxon>
        <taxon>Aegilops</taxon>
    </lineage>
</organism>
<dbReference type="Gramene" id="AET5Gv20607200.3">
    <property type="protein sequence ID" value="AET5Gv20607200.3"/>
    <property type="gene ID" value="AET5Gv20607200"/>
</dbReference>
<reference evidence="1" key="4">
    <citation type="submission" date="2019-03" db="UniProtKB">
        <authorList>
            <consortium name="EnsemblPlants"/>
        </authorList>
    </citation>
    <scope>IDENTIFICATION</scope>
</reference>
<accession>A0A453L2N8</accession>
<dbReference type="AlphaFoldDB" id="A0A453L2N8"/>
<dbReference type="EnsemblPlants" id="AET5Gv20607200.3">
    <property type="protein sequence ID" value="AET5Gv20607200.3"/>
    <property type="gene ID" value="AET5Gv20607200"/>
</dbReference>
<reference evidence="1" key="3">
    <citation type="journal article" date="2017" name="Nature">
        <title>Genome sequence of the progenitor of the wheat D genome Aegilops tauschii.</title>
        <authorList>
            <person name="Luo M.C."/>
            <person name="Gu Y.Q."/>
            <person name="Puiu D."/>
            <person name="Wang H."/>
            <person name="Twardziok S.O."/>
            <person name="Deal K.R."/>
            <person name="Huo N."/>
            <person name="Zhu T."/>
            <person name="Wang L."/>
            <person name="Wang Y."/>
            <person name="McGuire P.E."/>
            <person name="Liu S."/>
            <person name="Long H."/>
            <person name="Ramasamy R.K."/>
            <person name="Rodriguez J.C."/>
            <person name="Van S.L."/>
            <person name="Yuan L."/>
            <person name="Wang Z."/>
            <person name="Xia Z."/>
            <person name="Xiao L."/>
            <person name="Anderson O.D."/>
            <person name="Ouyang S."/>
            <person name="Liang Y."/>
            <person name="Zimin A.V."/>
            <person name="Pertea G."/>
            <person name="Qi P."/>
            <person name="Bennetzen J.L."/>
            <person name="Dai X."/>
            <person name="Dawson M.W."/>
            <person name="Muller H.G."/>
            <person name="Kugler K."/>
            <person name="Rivarola-Duarte L."/>
            <person name="Spannagl M."/>
            <person name="Mayer K.F.X."/>
            <person name="Lu F.H."/>
            <person name="Bevan M.W."/>
            <person name="Leroy P."/>
            <person name="Li P."/>
            <person name="You F.M."/>
            <person name="Sun Q."/>
            <person name="Liu Z."/>
            <person name="Lyons E."/>
            <person name="Wicker T."/>
            <person name="Salzberg S.L."/>
            <person name="Devos K.M."/>
            <person name="Dvorak J."/>
        </authorList>
    </citation>
    <scope>NUCLEOTIDE SEQUENCE [LARGE SCALE GENOMIC DNA]</scope>
    <source>
        <strain evidence="1">cv. AL8/78</strain>
    </source>
</reference>
<proteinExistence type="predicted"/>
<reference evidence="1" key="5">
    <citation type="journal article" date="2021" name="G3 (Bethesda)">
        <title>Aegilops tauschii genome assembly Aet v5.0 features greater sequence contiguity and improved annotation.</title>
        <authorList>
            <person name="Wang L."/>
            <person name="Zhu T."/>
            <person name="Rodriguez J.C."/>
            <person name="Deal K.R."/>
            <person name="Dubcovsky J."/>
            <person name="McGuire P.E."/>
            <person name="Lux T."/>
            <person name="Spannagl M."/>
            <person name="Mayer K.F.X."/>
            <person name="Baldrich P."/>
            <person name="Meyers B.C."/>
            <person name="Huo N."/>
            <person name="Gu Y.Q."/>
            <person name="Zhou H."/>
            <person name="Devos K.M."/>
            <person name="Bennetzen J.L."/>
            <person name="Unver T."/>
            <person name="Budak H."/>
            <person name="Gulick P.J."/>
            <person name="Galiba G."/>
            <person name="Kalapos B."/>
            <person name="Nelson D.R."/>
            <person name="Li P."/>
            <person name="You F.M."/>
            <person name="Luo M.C."/>
            <person name="Dvorak J."/>
        </authorList>
    </citation>
    <scope>NUCLEOTIDE SEQUENCE [LARGE SCALE GENOMIC DNA]</scope>
    <source>
        <strain evidence="1">cv. AL8/78</strain>
    </source>
</reference>
<dbReference type="PROSITE" id="PS51257">
    <property type="entry name" value="PROKAR_LIPOPROTEIN"/>
    <property type="match status" value="1"/>
</dbReference>
<reference evidence="2" key="1">
    <citation type="journal article" date="2014" name="Science">
        <title>Ancient hybridizations among the ancestral genomes of bread wheat.</title>
        <authorList>
            <consortium name="International Wheat Genome Sequencing Consortium,"/>
            <person name="Marcussen T."/>
            <person name="Sandve S.R."/>
            <person name="Heier L."/>
            <person name="Spannagl M."/>
            <person name="Pfeifer M."/>
            <person name="Jakobsen K.S."/>
            <person name="Wulff B.B."/>
            <person name="Steuernagel B."/>
            <person name="Mayer K.F."/>
            <person name="Olsen O.A."/>
        </authorList>
    </citation>
    <scope>NUCLEOTIDE SEQUENCE [LARGE SCALE GENOMIC DNA]</scope>
    <source>
        <strain evidence="2">cv. AL8/78</strain>
    </source>
</reference>
<evidence type="ECO:0000313" key="2">
    <source>
        <dbReference type="Proteomes" id="UP000015105"/>
    </source>
</evidence>
<name>A0A453L2N8_AEGTS</name>
<protein>
    <submittedName>
        <fullName evidence="1">Uncharacterized protein</fullName>
    </submittedName>
</protein>
<reference evidence="2" key="2">
    <citation type="journal article" date="2017" name="Nat. Plants">
        <title>The Aegilops tauschii genome reveals multiple impacts of transposons.</title>
        <authorList>
            <person name="Zhao G."/>
            <person name="Zou C."/>
            <person name="Li K."/>
            <person name="Wang K."/>
            <person name="Li T."/>
            <person name="Gao L."/>
            <person name="Zhang X."/>
            <person name="Wang H."/>
            <person name="Yang Z."/>
            <person name="Liu X."/>
            <person name="Jiang W."/>
            <person name="Mao L."/>
            <person name="Kong X."/>
            <person name="Jiao Y."/>
            <person name="Jia J."/>
        </authorList>
    </citation>
    <scope>NUCLEOTIDE SEQUENCE [LARGE SCALE GENOMIC DNA]</scope>
    <source>
        <strain evidence="2">cv. AL8/78</strain>
    </source>
</reference>
<sequence length="36" mass="4012">MMFKLVCSSYCIWNATASVCYSSHVFIMSCDVIVDG</sequence>
<keyword evidence="2" id="KW-1185">Reference proteome</keyword>
<evidence type="ECO:0000313" key="1">
    <source>
        <dbReference type="EnsemblPlants" id="AET5Gv20607200.3"/>
    </source>
</evidence>
<dbReference type="Proteomes" id="UP000015105">
    <property type="component" value="Chromosome 5D"/>
</dbReference>